<comment type="caution">
    <text evidence="8">The sequence shown here is derived from an EMBL/GenBank/DDBJ whole genome shotgun (WGS) entry which is preliminary data.</text>
</comment>
<protein>
    <recommendedName>
        <fullName evidence="7">CWH43-like N-terminal domain-containing protein</fullName>
    </recommendedName>
</protein>
<dbReference type="Proteomes" id="UP001583186">
    <property type="component" value="Unassembled WGS sequence"/>
</dbReference>
<evidence type="ECO:0000313" key="9">
    <source>
        <dbReference type="Proteomes" id="UP001583186"/>
    </source>
</evidence>
<keyword evidence="9" id="KW-1185">Reference proteome</keyword>
<comment type="subcellular location">
    <subcellularLocation>
        <location evidence="1">Endomembrane system</location>
        <topology evidence="1">Multi-pass membrane protein</topology>
    </subcellularLocation>
</comment>
<feature type="compositionally biased region" description="Polar residues" evidence="5">
    <location>
        <begin position="243"/>
        <end position="257"/>
    </location>
</feature>
<dbReference type="InterPro" id="IPR019402">
    <property type="entry name" value="CWH43_N"/>
</dbReference>
<proteinExistence type="predicted"/>
<feature type="transmembrane region" description="Helical" evidence="6">
    <location>
        <begin position="100"/>
        <end position="122"/>
    </location>
</feature>
<evidence type="ECO:0000256" key="5">
    <source>
        <dbReference type="SAM" id="MobiDB-lite"/>
    </source>
</evidence>
<dbReference type="Pfam" id="PF10277">
    <property type="entry name" value="Frag1"/>
    <property type="match status" value="1"/>
</dbReference>
<keyword evidence="4 6" id="KW-0472">Membrane</keyword>
<dbReference type="InterPro" id="IPR050911">
    <property type="entry name" value="DRAM/TMEM150_Autophagy_Mod"/>
</dbReference>
<gene>
    <name evidence="8" type="ORF">Sste5346_007267</name>
</gene>
<reference evidence="8 9" key="1">
    <citation type="journal article" date="2024" name="IMA Fungus">
        <title>IMA Genome - F19 : A genome assembly and annotation guide to empower mycologists, including annotated draft genome sequences of Ceratocystis pirilliformis, Diaporthe australafricana, Fusarium ophioides, Paecilomyces lecythidis, and Sporothrix stenoceras.</title>
        <authorList>
            <person name="Aylward J."/>
            <person name="Wilson A.M."/>
            <person name="Visagie C.M."/>
            <person name="Spraker J."/>
            <person name="Barnes I."/>
            <person name="Buitendag C."/>
            <person name="Ceriani C."/>
            <person name="Del Mar Angel L."/>
            <person name="du Plessis D."/>
            <person name="Fuchs T."/>
            <person name="Gasser K."/>
            <person name="Kramer D."/>
            <person name="Li W."/>
            <person name="Munsamy K."/>
            <person name="Piso A."/>
            <person name="Price J.L."/>
            <person name="Sonnekus B."/>
            <person name="Thomas C."/>
            <person name="van der Nest A."/>
            <person name="van Dijk A."/>
            <person name="van Heerden A."/>
            <person name="van Vuuren N."/>
            <person name="Yilmaz N."/>
            <person name="Duong T.A."/>
            <person name="van der Merwe N.A."/>
            <person name="Wingfield M.J."/>
            <person name="Wingfield B.D."/>
        </authorList>
    </citation>
    <scope>NUCLEOTIDE SEQUENCE [LARGE SCALE GENOMIC DNA]</scope>
    <source>
        <strain evidence="8 9">CMW 5346</strain>
    </source>
</reference>
<evidence type="ECO:0000256" key="2">
    <source>
        <dbReference type="ARBA" id="ARBA00022692"/>
    </source>
</evidence>
<feature type="transmembrane region" description="Helical" evidence="6">
    <location>
        <begin position="165"/>
        <end position="192"/>
    </location>
</feature>
<feature type="transmembrane region" description="Helical" evidence="6">
    <location>
        <begin position="62"/>
        <end position="80"/>
    </location>
</feature>
<evidence type="ECO:0000256" key="1">
    <source>
        <dbReference type="ARBA" id="ARBA00004127"/>
    </source>
</evidence>
<evidence type="ECO:0000256" key="3">
    <source>
        <dbReference type="ARBA" id="ARBA00022989"/>
    </source>
</evidence>
<accession>A0ABR3YVG9</accession>
<organism evidence="8 9">
    <name type="scientific">Sporothrix stenoceras</name>
    <dbReference type="NCBI Taxonomy" id="5173"/>
    <lineage>
        <taxon>Eukaryota</taxon>
        <taxon>Fungi</taxon>
        <taxon>Dikarya</taxon>
        <taxon>Ascomycota</taxon>
        <taxon>Pezizomycotina</taxon>
        <taxon>Sordariomycetes</taxon>
        <taxon>Sordariomycetidae</taxon>
        <taxon>Ophiostomatales</taxon>
        <taxon>Ophiostomataceae</taxon>
        <taxon>Sporothrix</taxon>
    </lineage>
</organism>
<feature type="compositionally biased region" description="Polar residues" evidence="5">
    <location>
        <begin position="324"/>
        <end position="334"/>
    </location>
</feature>
<feature type="transmembrane region" description="Helical" evidence="6">
    <location>
        <begin position="134"/>
        <end position="153"/>
    </location>
</feature>
<evidence type="ECO:0000256" key="4">
    <source>
        <dbReference type="ARBA" id="ARBA00023136"/>
    </source>
</evidence>
<dbReference type="PANTHER" id="PTHR21324">
    <property type="entry name" value="FASTING-INDUCIBLE INTEGRAL MEMBRANE PROTEIN TM6P1-RELATED"/>
    <property type="match status" value="1"/>
</dbReference>
<feature type="domain" description="CWH43-like N-terminal" evidence="7">
    <location>
        <begin position="7"/>
        <end position="223"/>
    </location>
</feature>
<evidence type="ECO:0000313" key="8">
    <source>
        <dbReference type="EMBL" id="KAL1892112.1"/>
    </source>
</evidence>
<dbReference type="EMBL" id="JAWCUI010000047">
    <property type="protein sequence ID" value="KAL1892112.1"/>
    <property type="molecule type" value="Genomic_DNA"/>
</dbReference>
<feature type="region of interest" description="Disordered" evidence="5">
    <location>
        <begin position="237"/>
        <end position="258"/>
    </location>
</feature>
<evidence type="ECO:0000259" key="7">
    <source>
        <dbReference type="Pfam" id="PF10277"/>
    </source>
</evidence>
<feature type="transmembrane region" description="Helical" evidence="6">
    <location>
        <begin position="204"/>
        <end position="225"/>
    </location>
</feature>
<keyword evidence="3 6" id="KW-1133">Transmembrane helix</keyword>
<feature type="region of interest" description="Disordered" evidence="5">
    <location>
        <begin position="320"/>
        <end position="366"/>
    </location>
</feature>
<feature type="compositionally biased region" description="Polar residues" evidence="5">
    <location>
        <begin position="343"/>
        <end position="366"/>
    </location>
</feature>
<keyword evidence="2 6" id="KW-0812">Transmembrane</keyword>
<dbReference type="PANTHER" id="PTHR21324:SF2">
    <property type="entry name" value="EG:22E5.9 PROTEIN"/>
    <property type="match status" value="1"/>
</dbReference>
<name>A0ABR3YVG9_9PEZI</name>
<evidence type="ECO:0000256" key="6">
    <source>
        <dbReference type="SAM" id="Phobius"/>
    </source>
</evidence>
<sequence length="366" mass="40050">MIHRISYWFLPVLSGSVWLGMLLGMLIGWCVDTHREHYVSMDDNQSVAYISDIGASPKFKPMFIALCVVTTVTLDLSFLADRWLRHSGRLTPNGSTGQKVLGSLTIFFALLGTAGLILLSIFDVAHHKNLHDGFLLLFLGGYVLSAICICWEYQRLGIHNRHLRILSFSFWVKLAFVLAEVVLAIIFVSLTFTDHTTGGAIVEWIIAFIFALYIYSFCIDLYPAVHTRHLKRRYREKTGMNGSGSDHTNNPNGSVTTGGAAMAQDGANYYAGANANGATEMDATNGNNYRGYGTGAGAAPVTAPGSTGYYDNTYGESAARATRQPRTNNNNMNGSAFVDDGLNGTTNGHSTLNQPEQAYQPSRSYQ</sequence>
<feature type="transmembrane region" description="Helical" evidence="6">
    <location>
        <begin position="7"/>
        <end position="29"/>
    </location>
</feature>